<evidence type="ECO:0000256" key="3">
    <source>
        <dbReference type="ARBA" id="ARBA00022723"/>
    </source>
</evidence>
<dbReference type="PROSITE" id="PS00028">
    <property type="entry name" value="ZINC_FINGER_C2H2_1"/>
    <property type="match status" value="11"/>
</dbReference>
<evidence type="ECO:0000313" key="12">
    <source>
        <dbReference type="Ensembl" id="ENSLLEP00000012762.1"/>
    </source>
</evidence>
<dbReference type="InterPro" id="IPR013087">
    <property type="entry name" value="Znf_C2H2_type"/>
</dbReference>
<feature type="domain" description="C2H2-type" evidence="11">
    <location>
        <begin position="501"/>
        <end position="528"/>
    </location>
</feature>
<keyword evidence="4" id="KW-0677">Repeat</keyword>
<dbReference type="GO" id="GO:0005634">
    <property type="term" value="C:nucleus"/>
    <property type="evidence" value="ECO:0007669"/>
    <property type="project" value="UniProtKB-SubCell"/>
</dbReference>
<dbReference type="FunFam" id="3.30.160.60:FF:002343">
    <property type="entry name" value="Zinc finger protein 33A"/>
    <property type="match status" value="2"/>
</dbReference>
<dbReference type="FunFam" id="3.30.160.60:FF:000478">
    <property type="entry name" value="Zinc finger protein 133"/>
    <property type="match status" value="2"/>
</dbReference>
<keyword evidence="6" id="KW-0862">Zinc</keyword>
<reference evidence="12" key="1">
    <citation type="submission" date="2025-08" db="UniProtKB">
        <authorList>
            <consortium name="Ensembl"/>
        </authorList>
    </citation>
    <scope>IDENTIFICATION</scope>
</reference>
<evidence type="ECO:0000256" key="1">
    <source>
        <dbReference type="ARBA" id="ARBA00003767"/>
    </source>
</evidence>
<feature type="domain" description="C2H2-type" evidence="11">
    <location>
        <begin position="697"/>
        <end position="724"/>
    </location>
</feature>
<dbReference type="Pfam" id="PF01352">
    <property type="entry name" value="KRAB"/>
    <property type="match status" value="1"/>
</dbReference>
<feature type="domain" description="C2H2-type" evidence="11">
    <location>
        <begin position="613"/>
        <end position="640"/>
    </location>
</feature>
<dbReference type="FunFam" id="3.30.160.60:FF:000040">
    <property type="entry name" value="RB associated KRAB zinc finger"/>
    <property type="match status" value="1"/>
</dbReference>
<dbReference type="Ensembl" id="ENSLLET00000013255.1">
    <property type="protein sequence ID" value="ENSLLEP00000012762.1"/>
    <property type="gene ID" value="ENSLLEG00000008064.1"/>
</dbReference>
<organism evidence="12 13">
    <name type="scientific">Leptobrachium leishanense</name>
    <name type="common">Leishan spiny toad</name>
    <dbReference type="NCBI Taxonomy" id="445787"/>
    <lineage>
        <taxon>Eukaryota</taxon>
        <taxon>Metazoa</taxon>
        <taxon>Chordata</taxon>
        <taxon>Craniata</taxon>
        <taxon>Vertebrata</taxon>
        <taxon>Euteleostomi</taxon>
        <taxon>Amphibia</taxon>
        <taxon>Batrachia</taxon>
        <taxon>Anura</taxon>
        <taxon>Pelobatoidea</taxon>
        <taxon>Megophryidae</taxon>
        <taxon>Leptobrachium</taxon>
    </lineage>
</organism>
<evidence type="ECO:0000256" key="2">
    <source>
        <dbReference type="ARBA" id="ARBA00004123"/>
    </source>
</evidence>
<dbReference type="InterPro" id="IPR036051">
    <property type="entry name" value="KRAB_dom_sf"/>
</dbReference>
<dbReference type="Gene3D" id="3.30.160.60">
    <property type="entry name" value="Classic Zinc Finger"/>
    <property type="match status" value="10"/>
</dbReference>
<feature type="domain" description="C2H2-type" evidence="11">
    <location>
        <begin position="725"/>
        <end position="752"/>
    </location>
</feature>
<reference evidence="12" key="2">
    <citation type="submission" date="2025-09" db="UniProtKB">
        <authorList>
            <consortium name="Ensembl"/>
        </authorList>
    </citation>
    <scope>IDENTIFICATION</scope>
</reference>
<feature type="region of interest" description="Disordered" evidence="10">
    <location>
        <begin position="152"/>
        <end position="177"/>
    </location>
</feature>
<dbReference type="FunFam" id="3.30.160.60:FF:000706">
    <property type="entry name" value="Zinc finger protein"/>
    <property type="match status" value="2"/>
</dbReference>
<dbReference type="PROSITE" id="PS50157">
    <property type="entry name" value="ZINC_FINGER_C2H2_2"/>
    <property type="match status" value="11"/>
</dbReference>
<comment type="function">
    <text evidence="1">May be involved in transcriptional regulation.</text>
</comment>
<comment type="subcellular location">
    <subcellularLocation>
        <location evidence="2">Nucleus</location>
    </subcellularLocation>
</comment>
<dbReference type="SMART" id="SM00355">
    <property type="entry name" value="ZnF_C2H2"/>
    <property type="match status" value="11"/>
</dbReference>
<keyword evidence="7" id="KW-0238">DNA-binding</keyword>
<dbReference type="PANTHER" id="PTHR24377">
    <property type="entry name" value="IP01015P-RELATED"/>
    <property type="match status" value="1"/>
</dbReference>
<protein>
    <recommendedName>
        <fullName evidence="11">C2H2-type domain-containing protein</fullName>
    </recommendedName>
</protein>
<dbReference type="SUPFAM" id="SSF57667">
    <property type="entry name" value="beta-beta-alpha zinc fingers"/>
    <property type="match status" value="6"/>
</dbReference>
<dbReference type="Pfam" id="PF00096">
    <property type="entry name" value="zf-C2H2"/>
    <property type="match status" value="5"/>
</dbReference>
<name>A0A8C5PCE9_9ANUR</name>
<feature type="domain" description="C2H2-type" evidence="11">
    <location>
        <begin position="529"/>
        <end position="556"/>
    </location>
</feature>
<keyword evidence="3" id="KW-0479">Metal-binding</keyword>
<feature type="domain" description="C2H2-type" evidence="11">
    <location>
        <begin position="641"/>
        <end position="668"/>
    </location>
</feature>
<dbReference type="FunFam" id="3.30.160.60:FF:000534">
    <property type="entry name" value="zinc finger protein 674"/>
    <property type="match status" value="1"/>
</dbReference>
<feature type="domain" description="C2H2-type" evidence="11">
    <location>
        <begin position="753"/>
        <end position="780"/>
    </location>
</feature>
<feature type="compositionally biased region" description="Basic and acidic residues" evidence="10">
    <location>
        <begin position="152"/>
        <end position="171"/>
    </location>
</feature>
<dbReference type="OrthoDB" id="10004641at2759"/>
<evidence type="ECO:0000256" key="10">
    <source>
        <dbReference type="SAM" id="MobiDB-lite"/>
    </source>
</evidence>
<feature type="domain" description="C2H2-type" evidence="11">
    <location>
        <begin position="557"/>
        <end position="584"/>
    </location>
</feature>
<evidence type="ECO:0000256" key="4">
    <source>
        <dbReference type="ARBA" id="ARBA00022737"/>
    </source>
</evidence>
<dbReference type="CDD" id="cd07765">
    <property type="entry name" value="KRAB_A-box"/>
    <property type="match status" value="1"/>
</dbReference>
<dbReference type="SUPFAM" id="SSF109640">
    <property type="entry name" value="KRAB domain (Kruppel-associated box)"/>
    <property type="match status" value="1"/>
</dbReference>
<dbReference type="FunFam" id="3.30.160.60:FF:000358">
    <property type="entry name" value="zinc finger protein 24"/>
    <property type="match status" value="1"/>
</dbReference>
<proteinExistence type="predicted"/>
<evidence type="ECO:0000256" key="5">
    <source>
        <dbReference type="ARBA" id="ARBA00022771"/>
    </source>
</evidence>
<feature type="domain" description="C2H2-type" evidence="11">
    <location>
        <begin position="669"/>
        <end position="696"/>
    </location>
</feature>
<dbReference type="Proteomes" id="UP000694569">
    <property type="component" value="Unplaced"/>
</dbReference>
<dbReference type="GO" id="GO:0008270">
    <property type="term" value="F:zinc ion binding"/>
    <property type="evidence" value="ECO:0007669"/>
    <property type="project" value="UniProtKB-KW"/>
</dbReference>
<accession>A0A8C5PCE9</accession>
<evidence type="ECO:0000256" key="6">
    <source>
        <dbReference type="ARBA" id="ARBA00022833"/>
    </source>
</evidence>
<evidence type="ECO:0000256" key="8">
    <source>
        <dbReference type="ARBA" id="ARBA00023242"/>
    </source>
</evidence>
<feature type="domain" description="C2H2-type" evidence="11">
    <location>
        <begin position="585"/>
        <end position="612"/>
    </location>
</feature>
<feature type="domain" description="C2H2-type" evidence="11">
    <location>
        <begin position="781"/>
        <end position="808"/>
    </location>
</feature>
<evidence type="ECO:0000256" key="7">
    <source>
        <dbReference type="ARBA" id="ARBA00023125"/>
    </source>
</evidence>
<dbReference type="GeneTree" id="ENSGT00940000153582"/>
<evidence type="ECO:0000313" key="13">
    <source>
        <dbReference type="Proteomes" id="UP000694569"/>
    </source>
</evidence>
<dbReference type="InterPro" id="IPR001909">
    <property type="entry name" value="KRAB"/>
</dbReference>
<evidence type="ECO:0000256" key="9">
    <source>
        <dbReference type="PROSITE-ProRule" id="PRU00042"/>
    </source>
</evidence>
<evidence type="ECO:0000259" key="11">
    <source>
        <dbReference type="PROSITE" id="PS50157"/>
    </source>
</evidence>
<dbReference type="InterPro" id="IPR050826">
    <property type="entry name" value="Krueppel_C2H2_ZnFinger"/>
</dbReference>
<dbReference type="GO" id="GO:0006355">
    <property type="term" value="P:regulation of DNA-templated transcription"/>
    <property type="evidence" value="ECO:0007669"/>
    <property type="project" value="InterPro"/>
</dbReference>
<keyword evidence="13" id="KW-1185">Reference proteome</keyword>
<dbReference type="GO" id="GO:0003677">
    <property type="term" value="F:DNA binding"/>
    <property type="evidence" value="ECO:0007669"/>
    <property type="project" value="UniProtKB-KW"/>
</dbReference>
<keyword evidence="5 9" id="KW-0863">Zinc-finger</keyword>
<keyword evidence="8" id="KW-0539">Nucleus</keyword>
<sequence length="820" mass="92212">MMNVNQEMEKILDLTLEIICLLTGEDYMVVKTGRRVSHSKSHKVSQVKNCTPIPSMVPPPHSAIQGRSNEQKILDLTYKIIRLLTGEVPIRCEDVTVHLSMEEWEYVERHKHLYKDVVMEDHLPLGVLADGSLGRTTLNGCLNSDVSLDSINMERSDHKDNRTKERSEKPVNKVGLDPVCNGKAERTDLITSTEVTQTKGPAVCVKEESTSCKDIYISTPTENTQEHTCIGIKEETLCDDRKPNDTNIYCPSKRRETEYLSSCVKEEAASSDGGEPSISIILPPQPEYPFPHIMEEQTSCDGVEPFHGIIHPPTSQAQPEDQSSPIKEETALCDRGDLSDSDIYPSTRYAVVEYPSAPIKEESTTCDGGDFSDNEVYAPTGRTRSEYTSAQVGKELTLWEEGGTDASPPIEHKQTEYSLTHAKEVSCDEENPTTIETDARQTLGSWINGEEEVVKTKHKPVTITLGSSNGPNMNKLSICEQNTQTISSSNYKVVHMTEKTLSCFQCGRCFMDKSSFIKHQWCHMGKQPFPCSECEKWFSRCSDLVKHQKTHMGEKPFSCCVCGKCFMDKSCFVKHQWIHLGSKPLTCCICRKSFVCSSYLVKHLQIHPLEKPFPCSECGKWFRLVSQRVLHQRTHTGEKPFSCSDCGKSFAVKANLAMHQKTHTGIKQYSCSQCGKCFTFKASLISHQICHTGKKLNSCTQCGKSFAWKSGLRSHKKIHMERNPFLCPTCGKSFISKSSLKLHERIHSGCKPFSCSECGKRFNNRRDLAQHEAIHSGDNRFSCSQCGVCFVHKISLTKHQKTHTGNRVNRAKMAETQQEK</sequence>
<feature type="region of interest" description="Disordered" evidence="10">
    <location>
        <begin position="800"/>
        <end position="820"/>
    </location>
</feature>
<dbReference type="AlphaFoldDB" id="A0A8C5PCE9"/>
<dbReference type="InterPro" id="IPR036236">
    <property type="entry name" value="Znf_C2H2_sf"/>
</dbReference>